<evidence type="ECO:0000313" key="2">
    <source>
        <dbReference type="Proteomes" id="UP001589683"/>
    </source>
</evidence>
<dbReference type="InterPro" id="IPR036412">
    <property type="entry name" value="HAD-like_sf"/>
</dbReference>
<sequence length="220" mass="25026">MQLMLEKAKDAVIAVTKESLAKHGSSVELFPGLADGSWFDRTNKFAEEHDLNLDHYILSSGTLEMINGCPISRYFKKIFASKYMYVDETAIWPCVAINYTTKTQYLFRLNKGIENTWNDDDLNKFTPENKRPLPFENMVFFGDGDTDVPTMKMLKHKGGTSVAVYEQKEKKGLDKIHKLLSNERVDFTAPADYKEHSQLDITAKGILGRIARHNGYDSST</sequence>
<reference evidence="1 2" key="1">
    <citation type="submission" date="2024-09" db="EMBL/GenBank/DDBJ databases">
        <authorList>
            <person name="Sun Q."/>
            <person name="Mori K."/>
        </authorList>
    </citation>
    <scope>NUCLEOTIDE SEQUENCE [LARGE SCALE GENOMIC DNA]</scope>
    <source>
        <strain evidence="1 2">CECT 8726</strain>
    </source>
</reference>
<organism evidence="1 2">
    <name type="scientific">Pseudohalocynthiibacter aestuariivivens</name>
    <dbReference type="NCBI Taxonomy" id="1591409"/>
    <lineage>
        <taxon>Bacteria</taxon>
        <taxon>Pseudomonadati</taxon>
        <taxon>Pseudomonadota</taxon>
        <taxon>Alphaproteobacteria</taxon>
        <taxon>Rhodobacterales</taxon>
        <taxon>Paracoccaceae</taxon>
        <taxon>Pseudohalocynthiibacter</taxon>
    </lineage>
</organism>
<dbReference type="EMBL" id="JBHMEA010000016">
    <property type="protein sequence ID" value="MFB9231386.1"/>
    <property type="molecule type" value="Genomic_DNA"/>
</dbReference>
<evidence type="ECO:0008006" key="3">
    <source>
        <dbReference type="Google" id="ProtNLM"/>
    </source>
</evidence>
<dbReference type="SUPFAM" id="SSF56784">
    <property type="entry name" value="HAD-like"/>
    <property type="match status" value="1"/>
</dbReference>
<dbReference type="RefSeq" id="WP_213888816.1">
    <property type="nucleotide sequence ID" value="NZ_JAGFNU010000005.1"/>
</dbReference>
<name>A0ABV5JD45_9RHOB</name>
<proteinExistence type="predicted"/>
<dbReference type="Proteomes" id="UP001589683">
    <property type="component" value="Unassembled WGS sequence"/>
</dbReference>
<keyword evidence="2" id="KW-1185">Reference proteome</keyword>
<accession>A0ABV5JD45</accession>
<evidence type="ECO:0000313" key="1">
    <source>
        <dbReference type="EMBL" id="MFB9231386.1"/>
    </source>
</evidence>
<comment type="caution">
    <text evidence="1">The sequence shown here is derived from an EMBL/GenBank/DDBJ whole genome shotgun (WGS) entry which is preliminary data.</text>
</comment>
<protein>
    <recommendedName>
        <fullName evidence="3">Haloacid dehalogenase-like hydrolase</fullName>
    </recommendedName>
</protein>
<gene>
    <name evidence="1" type="ORF">ACFFUT_06245</name>
</gene>